<dbReference type="PANTHER" id="PTHR41913">
    <property type="entry name" value="DUF1684 DOMAIN-CONTAINING PROTEIN"/>
    <property type="match status" value="1"/>
</dbReference>
<evidence type="ECO:0000313" key="1">
    <source>
        <dbReference type="EMBL" id="MBD0850938.1"/>
    </source>
</evidence>
<accession>A0ABR7VC48</accession>
<organism evidence="1 2">
    <name type="scientific">Maribacter arenosus</name>
    <dbReference type="NCBI Taxonomy" id="1854708"/>
    <lineage>
        <taxon>Bacteria</taxon>
        <taxon>Pseudomonadati</taxon>
        <taxon>Bacteroidota</taxon>
        <taxon>Flavobacteriia</taxon>
        <taxon>Flavobacteriales</taxon>
        <taxon>Flavobacteriaceae</taxon>
        <taxon>Maribacter</taxon>
    </lineage>
</organism>
<sequence length="218" mass="25305">MRQTFLLTLMVLVLLGCKEDKRYHDETKDAKASAVDDVLKDILKFQDNMNEEFKNPETSPLPDRYRKDFEGLAFFEPNTDYVVKAKLVLTPEALPFLMPTTTDRKSEEVVYGIAHFQLNGKEHRLEIYQNKELMQQEEHKDYLFLPFTDKTNGEETYSGGRYIDLAIPNGDSIIIDFNKAYNPYCAYNKKYSCPIVPNVNTMDTRVLAGVMDFKKDKE</sequence>
<comment type="caution">
    <text evidence="1">The sequence shown here is derived from an EMBL/GenBank/DDBJ whole genome shotgun (WGS) entry which is preliminary data.</text>
</comment>
<protein>
    <submittedName>
        <fullName evidence="1">DUF1684 domain-containing protein</fullName>
    </submittedName>
</protein>
<dbReference type="RefSeq" id="WP_188314066.1">
    <property type="nucleotide sequence ID" value="NZ_JABTCG010000003.1"/>
</dbReference>
<dbReference type="InterPro" id="IPR012467">
    <property type="entry name" value="DUF1684"/>
</dbReference>
<reference evidence="1 2" key="1">
    <citation type="submission" date="2020-05" db="EMBL/GenBank/DDBJ databases">
        <title>The draft genome sequence of Maribacter arenosus CAU 1321.</title>
        <authorList>
            <person name="Mu L."/>
        </authorList>
    </citation>
    <scope>NUCLEOTIDE SEQUENCE [LARGE SCALE GENOMIC DNA]</scope>
    <source>
        <strain evidence="1 2">CAU 1321</strain>
    </source>
</reference>
<name>A0ABR7VC48_9FLAO</name>
<dbReference type="Pfam" id="PF07920">
    <property type="entry name" value="DUF1684"/>
    <property type="match status" value="1"/>
</dbReference>
<evidence type="ECO:0000313" key="2">
    <source>
        <dbReference type="Proteomes" id="UP000598350"/>
    </source>
</evidence>
<keyword evidence="2" id="KW-1185">Reference proteome</keyword>
<dbReference type="EMBL" id="JABTCG010000003">
    <property type="protein sequence ID" value="MBD0850938.1"/>
    <property type="molecule type" value="Genomic_DNA"/>
</dbReference>
<gene>
    <name evidence="1" type="ORF">HPE63_09685</name>
</gene>
<dbReference type="PROSITE" id="PS51257">
    <property type="entry name" value="PROKAR_LIPOPROTEIN"/>
    <property type="match status" value="1"/>
</dbReference>
<proteinExistence type="predicted"/>
<dbReference type="PANTHER" id="PTHR41913:SF1">
    <property type="entry name" value="DUF1684 DOMAIN-CONTAINING PROTEIN"/>
    <property type="match status" value="1"/>
</dbReference>
<dbReference type="Proteomes" id="UP000598350">
    <property type="component" value="Unassembled WGS sequence"/>
</dbReference>